<proteinExistence type="predicted"/>
<reference evidence="1 2" key="1">
    <citation type="journal article" date="2016" name="Nat. Commun.">
        <title>Thousands of microbial genomes shed light on interconnected biogeochemical processes in an aquifer system.</title>
        <authorList>
            <person name="Anantharaman K."/>
            <person name="Brown C.T."/>
            <person name="Hug L.A."/>
            <person name="Sharon I."/>
            <person name="Castelle C.J."/>
            <person name="Probst A.J."/>
            <person name="Thomas B.C."/>
            <person name="Singh A."/>
            <person name="Wilkins M.J."/>
            <person name="Karaoz U."/>
            <person name="Brodie E.L."/>
            <person name="Williams K.H."/>
            <person name="Hubbard S.S."/>
            <person name="Banfield J.F."/>
        </authorList>
    </citation>
    <scope>NUCLEOTIDE SEQUENCE [LARGE SCALE GENOMIC DNA]</scope>
</reference>
<protein>
    <recommendedName>
        <fullName evidence="3">NYN domain-containing protein</fullName>
    </recommendedName>
</protein>
<sequence length="194" mass="21696">MNGTNARGRLALVDGVSLERSLSTHGINKIDADMLRRLLKSKIPGAYEFLQNPVITMHPELADGELGSAFVRKGFEVLGRHSRDEADDYALRERIENADPAKIGQIVMVSSDAGYARALFEKWKQGVSICWFVADSCDEKDGDTRIGRLLRKFFACGAFTWVRMEPFIASLQYPSSALEGKRHRQGTRPHAHSM</sequence>
<gene>
    <name evidence="1" type="ORF">A2419_00605</name>
</gene>
<name>A0A1F4Y4Y1_9BACT</name>
<evidence type="ECO:0000313" key="2">
    <source>
        <dbReference type="Proteomes" id="UP000176568"/>
    </source>
</evidence>
<accession>A0A1F4Y4Y1</accession>
<evidence type="ECO:0008006" key="3">
    <source>
        <dbReference type="Google" id="ProtNLM"/>
    </source>
</evidence>
<dbReference type="AlphaFoldDB" id="A0A1F4Y4Y1"/>
<organism evidence="1 2">
    <name type="scientific">Candidatus Adlerbacteria bacterium RIFOXYC1_FULL_48_26</name>
    <dbReference type="NCBI Taxonomy" id="1797247"/>
    <lineage>
        <taxon>Bacteria</taxon>
        <taxon>Candidatus Adleribacteriota</taxon>
    </lineage>
</organism>
<evidence type="ECO:0000313" key="1">
    <source>
        <dbReference type="EMBL" id="OGC88343.1"/>
    </source>
</evidence>
<comment type="caution">
    <text evidence="1">The sequence shown here is derived from an EMBL/GenBank/DDBJ whole genome shotgun (WGS) entry which is preliminary data.</text>
</comment>
<dbReference type="EMBL" id="MEXB01000009">
    <property type="protein sequence ID" value="OGC88343.1"/>
    <property type="molecule type" value="Genomic_DNA"/>
</dbReference>
<dbReference type="Proteomes" id="UP000176568">
    <property type="component" value="Unassembled WGS sequence"/>
</dbReference>